<dbReference type="PANTHER" id="PTHR34427:SF5">
    <property type="entry name" value="DUF4283 DOMAIN-CONTAINING PROTEIN"/>
    <property type="match status" value="1"/>
</dbReference>
<feature type="transmembrane region" description="Helical" evidence="1">
    <location>
        <begin position="124"/>
        <end position="145"/>
    </location>
</feature>
<proteinExistence type="predicted"/>
<sequence length="169" mass="19766">MGDNLALLTPKEGETMVELIKLNREWFDSIFVSIKPWSVARLASHKEVWVRCYVLPISLWNKDCFARVVGETTTLISIDNATLLWENLQYARLKIRLEIDRYVRVAKKMKINDHLLSIFIIEEFSVFLLINAMVLITTMSLLIVFHHQKLMFNNLSSLWEAVRRSELQG</sequence>
<dbReference type="PANTHER" id="PTHR34427">
    <property type="entry name" value="DUF4283 DOMAIN PROTEIN"/>
    <property type="match status" value="1"/>
</dbReference>
<dbReference type="Gramene" id="ESW12629">
    <property type="protein sequence ID" value="ESW12629"/>
    <property type="gene ID" value="PHAVU_008G128800g"/>
</dbReference>
<reference evidence="3" key="1">
    <citation type="journal article" date="2014" name="Nat. Genet.">
        <title>A reference genome for common bean and genome-wide analysis of dual domestications.</title>
        <authorList>
            <person name="Schmutz J."/>
            <person name="McClean P.E."/>
            <person name="Mamidi S."/>
            <person name="Wu G.A."/>
            <person name="Cannon S.B."/>
            <person name="Grimwood J."/>
            <person name="Jenkins J."/>
            <person name="Shu S."/>
            <person name="Song Q."/>
            <person name="Chavarro C."/>
            <person name="Torres-Torres M."/>
            <person name="Geffroy V."/>
            <person name="Moghaddam S.M."/>
            <person name="Gao D."/>
            <person name="Abernathy B."/>
            <person name="Barry K."/>
            <person name="Blair M."/>
            <person name="Brick M.A."/>
            <person name="Chovatia M."/>
            <person name="Gepts P."/>
            <person name="Goodstein D.M."/>
            <person name="Gonzales M."/>
            <person name="Hellsten U."/>
            <person name="Hyten D.L."/>
            <person name="Jia G."/>
            <person name="Kelly J.D."/>
            <person name="Kudrna D."/>
            <person name="Lee R."/>
            <person name="Richard M.M."/>
            <person name="Miklas P.N."/>
            <person name="Osorno J.M."/>
            <person name="Rodrigues J."/>
            <person name="Thareau V."/>
            <person name="Urrea C.A."/>
            <person name="Wang M."/>
            <person name="Yu Y."/>
            <person name="Zhang M."/>
            <person name="Wing R.A."/>
            <person name="Cregan P.B."/>
            <person name="Rokhsar D.S."/>
            <person name="Jackson S.A."/>
        </authorList>
    </citation>
    <scope>NUCLEOTIDE SEQUENCE [LARGE SCALE GENOMIC DNA]</scope>
    <source>
        <strain evidence="3">cv. G19833</strain>
    </source>
</reference>
<keyword evidence="1" id="KW-1133">Transmembrane helix</keyword>
<evidence type="ECO:0000313" key="2">
    <source>
        <dbReference type="EMBL" id="ESW12629.1"/>
    </source>
</evidence>
<dbReference type="AlphaFoldDB" id="V7B486"/>
<keyword evidence="3" id="KW-1185">Reference proteome</keyword>
<dbReference type="EMBL" id="CM002295">
    <property type="protein sequence ID" value="ESW12629.1"/>
    <property type="molecule type" value="Genomic_DNA"/>
</dbReference>
<keyword evidence="1" id="KW-0812">Transmembrane</keyword>
<dbReference type="OrthoDB" id="1436566at2759"/>
<evidence type="ECO:0000313" key="3">
    <source>
        <dbReference type="Proteomes" id="UP000000226"/>
    </source>
</evidence>
<dbReference type="Proteomes" id="UP000000226">
    <property type="component" value="Chromosome 8"/>
</dbReference>
<keyword evidence="1" id="KW-0472">Membrane</keyword>
<protein>
    <submittedName>
        <fullName evidence="2">Uncharacterized protein</fullName>
    </submittedName>
</protein>
<name>V7B486_PHAVU</name>
<accession>V7B486</accession>
<evidence type="ECO:0000256" key="1">
    <source>
        <dbReference type="SAM" id="Phobius"/>
    </source>
</evidence>
<organism evidence="2 3">
    <name type="scientific">Phaseolus vulgaris</name>
    <name type="common">Kidney bean</name>
    <name type="synonym">French bean</name>
    <dbReference type="NCBI Taxonomy" id="3885"/>
    <lineage>
        <taxon>Eukaryota</taxon>
        <taxon>Viridiplantae</taxon>
        <taxon>Streptophyta</taxon>
        <taxon>Embryophyta</taxon>
        <taxon>Tracheophyta</taxon>
        <taxon>Spermatophyta</taxon>
        <taxon>Magnoliopsida</taxon>
        <taxon>eudicotyledons</taxon>
        <taxon>Gunneridae</taxon>
        <taxon>Pentapetalae</taxon>
        <taxon>rosids</taxon>
        <taxon>fabids</taxon>
        <taxon>Fabales</taxon>
        <taxon>Fabaceae</taxon>
        <taxon>Papilionoideae</taxon>
        <taxon>50 kb inversion clade</taxon>
        <taxon>NPAAA clade</taxon>
        <taxon>indigoferoid/millettioid clade</taxon>
        <taxon>Phaseoleae</taxon>
        <taxon>Phaseolus</taxon>
    </lineage>
</organism>
<gene>
    <name evidence="2" type="ORF">PHAVU_008G128800g</name>
</gene>